<comment type="caution">
    <text evidence="2">The sequence shown here is derived from an EMBL/GenBank/DDBJ whole genome shotgun (WGS) entry which is preliminary data.</text>
</comment>
<dbReference type="GO" id="GO:0016787">
    <property type="term" value="F:hydrolase activity"/>
    <property type="evidence" value="ECO:0007669"/>
    <property type="project" value="UniProtKB-KW"/>
</dbReference>
<evidence type="ECO:0000313" key="2">
    <source>
        <dbReference type="EMBL" id="NHF62538.1"/>
    </source>
</evidence>
<protein>
    <submittedName>
        <fullName evidence="2">SGNH/GDSL hydrolase family protein</fullName>
    </submittedName>
</protein>
<gene>
    <name evidence="2" type="ORF">FK219_004680</name>
</gene>
<dbReference type="InterPro" id="IPR036514">
    <property type="entry name" value="SGNH_hydro_sf"/>
</dbReference>
<feature type="domain" description="SGNH hydrolase-type esterase" evidence="1">
    <location>
        <begin position="9"/>
        <end position="187"/>
    </location>
</feature>
<keyword evidence="3" id="KW-1185">Reference proteome</keyword>
<evidence type="ECO:0000313" key="3">
    <source>
        <dbReference type="Proteomes" id="UP000818266"/>
    </source>
</evidence>
<sequence>MARWGNYRALGDSVSMMRRDASDLTFDSPTWSWTDRVALAVESVARLRGEAAQGCSLASPGATVEQLVHDQVPRALEAGADLVTILIGTSELLDGSARPASLARRLESGVRTLTAAGVDVVLATCLNPPTAIVPRRRRVRTAEFTAELWSIARTHDASVVDAWSLRDARLRPLGTGDRVHLGEEGHRQLGTRAVHVLGLPFVELGGRPRASAAGG</sequence>
<organism evidence="2 3">
    <name type="scientific">Microcella pacifica</name>
    <dbReference type="NCBI Taxonomy" id="2591847"/>
    <lineage>
        <taxon>Bacteria</taxon>
        <taxon>Bacillati</taxon>
        <taxon>Actinomycetota</taxon>
        <taxon>Actinomycetes</taxon>
        <taxon>Micrococcales</taxon>
        <taxon>Microbacteriaceae</taxon>
        <taxon>Microcella</taxon>
    </lineage>
</organism>
<dbReference type="Proteomes" id="UP000818266">
    <property type="component" value="Unassembled WGS sequence"/>
</dbReference>
<dbReference type="SUPFAM" id="SSF52266">
    <property type="entry name" value="SGNH hydrolase"/>
    <property type="match status" value="1"/>
</dbReference>
<dbReference type="RefSeq" id="WP_152583260.1">
    <property type="nucleotide sequence ID" value="NZ_JAVJPO010000002.1"/>
</dbReference>
<dbReference type="OrthoDB" id="5106912at2"/>
<dbReference type="PANTHER" id="PTHR43784">
    <property type="entry name" value="GDSL-LIKE LIPASE/ACYLHYDROLASE, PUTATIVE (AFU_ORTHOLOGUE AFUA_2G00820)-RELATED"/>
    <property type="match status" value="1"/>
</dbReference>
<accession>A0A9E5MIA9</accession>
<reference evidence="2 3" key="1">
    <citation type="submission" date="2019-06" db="EMBL/GenBank/DDBJ databases">
        <authorList>
            <person name="De-Chao Zhang Q."/>
        </authorList>
    </citation>
    <scope>NUCLEOTIDE SEQUENCE [LARGE SCALE GENOMIC DNA]</scope>
    <source>
        <strain evidence="2 3">KN1116</strain>
    </source>
</reference>
<reference evidence="2 3" key="2">
    <citation type="submission" date="2020-03" db="EMBL/GenBank/DDBJ databases">
        <title>Chryseoglobus sp. isolated from a deep-sea seamount.</title>
        <authorList>
            <person name="Zhang D.-C."/>
        </authorList>
    </citation>
    <scope>NUCLEOTIDE SEQUENCE [LARGE SCALE GENOMIC DNA]</scope>
    <source>
        <strain evidence="2 3">KN1116</strain>
    </source>
</reference>
<dbReference type="Pfam" id="PF13472">
    <property type="entry name" value="Lipase_GDSL_2"/>
    <property type="match status" value="1"/>
</dbReference>
<name>A0A9E5MIA9_9MICO</name>
<dbReference type="InterPro" id="IPR013830">
    <property type="entry name" value="SGNH_hydro"/>
</dbReference>
<proteinExistence type="predicted"/>
<keyword evidence="2" id="KW-0378">Hydrolase</keyword>
<evidence type="ECO:0000259" key="1">
    <source>
        <dbReference type="Pfam" id="PF13472"/>
    </source>
</evidence>
<dbReference type="InterPro" id="IPR053140">
    <property type="entry name" value="GDSL_Rv0518-like"/>
</dbReference>
<dbReference type="AlphaFoldDB" id="A0A9E5MIA9"/>
<dbReference type="PANTHER" id="PTHR43784:SF2">
    <property type="entry name" value="GDSL-LIKE LIPASE_ACYLHYDROLASE, PUTATIVE (AFU_ORTHOLOGUE AFUA_2G00820)-RELATED"/>
    <property type="match status" value="1"/>
</dbReference>
<dbReference type="Gene3D" id="3.40.50.1110">
    <property type="entry name" value="SGNH hydrolase"/>
    <property type="match status" value="1"/>
</dbReference>
<dbReference type="EMBL" id="VIKT02000005">
    <property type="protein sequence ID" value="NHF62538.1"/>
    <property type="molecule type" value="Genomic_DNA"/>
</dbReference>